<evidence type="ECO:0008006" key="3">
    <source>
        <dbReference type="Google" id="ProtNLM"/>
    </source>
</evidence>
<accession>A0AAV1KW39</accession>
<gene>
    <name evidence="1" type="ORF">PARMNEM_LOCUS7892</name>
</gene>
<comment type="caution">
    <text evidence="1">The sequence shown here is derived from an EMBL/GenBank/DDBJ whole genome shotgun (WGS) entry which is preliminary data.</text>
</comment>
<organism evidence="1 2">
    <name type="scientific">Parnassius mnemosyne</name>
    <name type="common">clouded apollo</name>
    <dbReference type="NCBI Taxonomy" id="213953"/>
    <lineage>
        <taxon>Eukaryota</taxon>
        <taxon>Metazoa</taxon>
        <taxon>Ecdysozoa</taxon>
        <taxon>Arthropoda</taxon>
        <taxon>Hexapoda</taxon>
        <taxon>Insecta</taxon>
        <taxon>Pterygota</taxon>
        <taxon>Neoptera</taxon>
        <taxon>Endopterygota</taxon>
        <taxon>Lepidoptera</taxon>
        <taxon>Glossata</taxon>
        <taxon>Ditrysia</taxon>
        <taxon>Papilionoidea</taxon>
        <taxon>Papilionidae</taxon>
        <taxon>Parnassiinae</taxon>
        <taxon>Parnassini</taxon>
        <taxon>Parnassius</taxon>
        <taxon>Driopa</taxon>
    </lineage>
</organism>
<sequence>MDTLDVQQHLKKIHPSLENNVYAANRLPMYTHVPTYIICNLDTDDKPGSHWVALYIDTNDVGQYFDSYGRSPVRYHLEFLKRNCKRWNWNVDRIQNEWTSVCGEYCLMYLLYKFQGYSIHSFTSIFTRDTLYNDILVDEMFRSYFIDNN</sequence>
<proteinExistence type="predicted"/>
<evidence type="ECO:0000313" key="1">
    <source>
        <dbReference type="EMBL" id="CAK1587010.1"/>
    </source>
</evidence>
<name>A0AAV1KW39_9NEOP</name>
<keyword evidence="2" id="KW-1185">Reference proteome</keyword>
<dbReference type="InterPro" id="IPR038765">
    <property type="entry name" value="Papain-like_cys_pep_sf"/>
</dbReference>
<dbReference type="SUPFAM" id="SSF54001">
    <property type="entry name" value="Cysteine proteinases"/>
    <property type="match status" value="1"/>
</dbReference>
<dbReference type="Gene3D" id="3.40.395.10">
    <property type="entry name" value="Adenoviral Proteinase, Chain A"/>
    <property type="match status" value="1"/>
</dbReference>
<reference evidence="1 2" key="1">
    <citation type="submission" date="2023-11" db="EMBL/GenBank/DDBJ databases">
        <authorList>
            <person name="Hedman E."/>
            <person name="Englund M."/>
            <person name="Stromberg M."/>
            <person name="Nyberg Akerstrom W."/>
            <person name="Nylinder S."/>
            <person name="Jareborg N."/>
            <person name="Kallberg Y."/>
            <person name="Kronander E."/>
        </authorList>
    </citation>
    <scope>NUCLEOTIDE SEQUENCE [LARGE SCALE GENOMIC DNA]</scope>
</reference>
<dbReference type="EMBL" id="CAVLGL010000081">
    <property type="protein sequence ID" value="CAK1587010.1"/>
    <property type="molecule type" value="Genomic_DNA"/>
</dbReference>
<dbReference type="AlphaFoldDB" id="A0AAV1KW39"/>
<evidence type="ECO:0000313" key="2">
    <source>
        <dbReference type="Proteomes" id="UP001314205"/>
    </source>
</evidence>
<protein>
    <recommendedName>
        <fullName evidence="3">Ubiquitin-like protease family profile domain-containing protein</fullName>
    </recommendedName>
</protein>
<dbReference type="Proteomes" id="UP001314205">
    <property type="component" value="Unassembled WGS sequence"/>
</dbReference>